<organism evidence="3 4">
    <name type="scientific">Reinekea blandensis MED297</name>
    <dbReference type="NCBI Taxonomy" id="314283"/>
    <lineage>
        <taxon>Bacteria</taxon>
        <taxon>Pseudomonadati</taxon>
        <taxon>Pseudomonadota</taxon>
        <taxon>Gammaproteobacteria</taxon>
        <taxon>Oceanospirillales</taxon>
        <taxon>Saccharospirillaceae</taxon>
        <taxon>Reinekea</taxon>
    </lineage>
</organism>
<evidence type="ECO:0000256" key="1">
    <source>
        <dbReference type="ARBA" id="ARBA00006865"/>
    </source>
</evidence>
<dbReference type="PANTHER" id="PTHR10963:SF55">
    <property type="entry name" value="GLYCOSIDE HYDROLASE FAMILY 16 PROTEIN"/>
    <property type="match status" value="1"/>
</dbReference>
<dbReference type="GO" id="GO:0004553">
    <property type="term" value="F:hydrolase activity, hydrolyzing O-glycosyl compounds"/>
    <property type="evidence" value="ECO:0007669"/>
    <property type="project" value="InterPro"/>
</dbReference>
<dbReference type="OrthoDB" id="9809583at2"/>
<dbReference type="AlphaFoldDB" id="A4BA62"/>
<dbReference type="InterPro" id="IPR008979">
    <property type="entry name" value="Galactose-bd-like_sf"/>
</dbReference>
<dbReference type="Pfam" id="PF00722">
    <property type="entry name" value="Glyco_hydro_16"/>
    <property type="match status" value="1"/>
</dbReference>
<dbReference type="Gene3D" id="2.60.120.430">
    <property type="entry name" value="Galactose-binding lectin"/>
    <property type="match status" value="2"/>
</dbReference>
<dbReference type="InterPro" id="IPR000757">
    <property type="entry name" value="Beta-glucanase-like"/>
</dbReference>
<dbReference type="STRING" id="314283.MED297_09921"/>
<dbReference type="GO" id="GO:0005975">
    <property type="term" value="P:carbohydrate metabolic process"/>
    <property type="evidence" value="ECO:0007669"/>
    <property type="project" value="InterPro"/>
</dbReference>
<dbReference type="EMBL" id="AAOE01000002">
    <property type="protein sequence ID" value="EAR10818.1"/>
    <property type="molecule type" value="Genomic_DNA"/>
</dbReference>
<keyword evidence="4" id="KW-1185">Reference proteome</keyword>
<dbReference type="PROSITE" id="PS51762">
    <property type="entry name" value="GH16_2"/>
    <property type="match status" value="1"/>
</dbReference>
<dbReference type="SUPFAM" id="SSF49785">
    <property type="entry name" value="Galactose-binding domain-like"/>
    <property type="match status" value="2"/>
</dbReference>
<comment type="caution">
    <text evidence="3">The sequence shown here is derived from an EMBL/GenBank/DDBJ whole genome shotgun (WGS) entry which is preliminary data.</text>
</comment>
<dbReference type="Gene3D" id="2.60.120.200">
    <property type="match status" value="1"/>
</dbReference>
<evidence type="ECO:0000259" key="2">
    <source>
        <dbReference type="PROSITE" id="PS51762"/>
    </source>
</evidence>
<sequence>MINTNTKKTSLFAISLAALVVTGCNPDDDPTGPGSDGDFYDEKGWELVWSDEFDADVIDDSKWAFEVNCWGGGNNEHQCYVDEPDNAFVEEGKLHLKAIRESIEGPVHNPDSADYDPNELKSQDFSSARLRSISPLDYAQGEGFNFRNDWQYGRFEIRAKLPEGQGTWPAIWMLPTDWAYGGWAASGEIDIMEAVNLKADRVIDGETVPENRVHGTLHYGATWPNNVYSGVEHDFGDININPADDFHVYTIEWEKGEIRWFIDGEHFATQTQDGWYNHYQQENGDWVEGEADAPYNQPFHLIMNLAIGGDWAANVNEGGVDPDLTEAEMQIDYVRVYQCKDDATGVACGSKGEPDSFEVSEGHEPPELVEDSLVLFEEAIDEEWAAWDCCGGTTPALVADVDPEYGNVLQFDISNHPEWGGTIVGFNGREAGVAHNASADHTLEFDLKMTALPEVTDTAWILKLESGGESSFVEVNLNTSEEGVSPELNTWQHYTFRMDEVLATEGHTLDVHAIDIVMVAPAWGNGQGAQFLIDNVKFTKFYPDAPVWPEVDPTTGPLTVYEDGINPAWTAWDCCADGYQPVEVDSGDALYGNVVRFETHTSTVAGFSSRGSHGAVAGAPHDASSNTDLEFDMKMLSHPDNGVTNWKLKVESNNGAEAVEINLQTSLEGEVPALDTWQHYTFPIADLADQGLDITAIDVVMVFPTWGAGVGAEYLLDNVKFD</sequence>
<dbReference type="InterPro" id="IPR050546">
    <property type="entry name" value="Glycosyl_Hydrlase_16"/>
</dbReference>
<dbReference type="PANTHER" id="PTHR10963">
    <property type="entry name" value="GLYCOSYL HYDROLASE-RELATED"/>
    <property type="match status" value="1"/>
</dbReference>
<evidence type="ECO:0000313" key="4">
    <source>
        <dbReference type="Proteomes" id="UP000005953"/>
    </source>
</evidence>
<dbReference type="InterPro" id="IPR013320">
    <property type="entry name" value="ConA-like_dom_sf"/>
</dbReference>
<gene>
    <name evidence="3" type="ORF">MED297_09921</name>
</gene>
<name>A4BA62_9GAMM</name>
<comment type="similarity">
    <text evidence="1">Belongs to the glycosyl hydrolase 16 family.</text>
</comment>
<reference evidence="3 4" key="1">
    <citation type="submission" date="2006-02" db="EMBL/GenBank/DDBJ databases">
        <authorList>
            <person name="Pinhassi J."/>
            <person name="Pedros-Alio C."/>
            <person name="Ferriera S."/>
            <person name="Johnson J."/>
            <person name="Kravitz S."/>
            <person name="Halpern A."/>
            <person name="Remington K."/>
            <person name="Beeson K."/>
            <person name="Tran B."/>
            <person name="Rogers Y.-H."/>
            <person name="Friedman R."/>
            <person name="Venter J.C."/>
        </authorList>
    </citation>
    <scope>NUCLEOTIDE SEQUENCE [LARGE SCALE GENOMIC DNA]</scope>
    <source>
        <strain evidence="3 4">MED297</strain>
    </source>
</reference>
<dbReference type="SUPFAM" id="SSF49899">
    <property type="entry name" value="Concanavalin A-like lectins/glucanases"/>
    <property type="match status" value="1"/>
</dbReference>
<dbReference type="HOGENOM" id="CLU_327017_0_0_6"/>
<dbReference type="Proteomes" id="UP000005953">
    <property type="component" value="Unassembled WGS sequence"/>
</dbReference>
<accession>A4BA62</accession>
<evidence type="ECO:0000313" key="3">
    <source>
        <dbReference type="EMBL" id="EAR10818.1"/>
    </source>
</evidence>
<protein>
    <recommendedName>
        <fullName evidence="2">GH16 domain-containing protein</fullName>
    </recommendedName>
</protein>
<dbReference type="PROSITE" id="PS51257">
    <property type="entry name" value="PROKAR_LIPOPROTEIN"/>
    <property type="match status" value="1"/>
</dbReference>
<dbReference type="CDD" id="cd08023">
    <property type="entry name" value="GH16_laminarinase_like"/>
    <property type="match status" value="1"/>
</dbReference>
<dbReference type="RefSeq" id="WP_008041325.1">
    <property type="nucleotide sequence ID" value="NZ_CH724149.1"/>
</dbReference>
<proteinExistence type="inferred from homology"/>
<feature type="domain" description="GH16" evidence="2">
    <location>
        <begin position="33"/>
        <end position="342"/>
    </location>
</feature>